<protein>
    <recommendedName>
        <fullName evidence="6">CBS domain-containing protein</fullName>
    </recommendedName>
</protein>
<dbReference type="Gene3D" id="2.60.40.10">
    <property type="entry name" value="Immunoglobulins"/>
    <property type="match status" value="1"/>
</dbReference>
<dbReference type="SMART" id="SM00116">
    <property type="entry name" value="CBS"/>
    <property type="match status" value="4"/>
</dbReference>
<dbReference type="Proteomes" id="UP001485043">
    <property type="component" value="Unassembled WGS sequence"/>
</dbReference>
<feature type="region of interest" description="Disordered" evidence="5">
    <location>
        <begin position="92"/>
        <end position="212"/>
    </location>
</feature>
<name>A0AAW1TDL1_9CHLO</name>
<dbReference type="Pfam" id="PF16561">
    <property type="entry name" value="AMPK1_CBM"/>
    <property type="match status" value="1"/>
</dbReference>
<evidence type="ECO:0000313" key="8">
    <source>
        <dbReference type="Proteomes" id="UP001485043"/>
    </source>
</evidence>
<evidence type="ECO:0000256" key="4">
    <source>
        <dbReference type="PROSITE-ProRule" id="PRU00703"/>
    </source>
</evidence>
<feature type="domain" description="CBS" evidence="6">
    <location>
        <begin position="263"/>
        <end position="325"/>
    </location>
</feature>
<accession>A0AAW1TDL1</accession>
<dbReference type="CDD" id="cd02859">
    <property type="entry name" value="E_set_AMPKbeta_like_N"/>
    <property type="match status" value="1"/>
</dbReference>
<comment type="caution">
    <text evidence="7">The sequence shown here is derived from an EMBL/GenBank/DDBJ whole genome shotgun (WGS) entry which is preliminary data.</text>
</comment>
<keyword evidence="3 4" id="KW-0129">CBS domain</keyword>
<dbReference type="PANTHER" id="PTHR13780:SF35">
    <property type="entry name" value="LD22662P"/>
    <property type="match status" value="1"/>
</dbReference>
<dbReference type="InterPro" id="IPR050511">
    <property type="entry name" value="AMPK_gamma/SDS23_families"/>
</dbReference>
<dbReference type="InterPro" id="IPR046342">
    <property type="entry name" value="CBS_dom_sf"/>
</dbReference>
<dbReference type="Pfam" id="PF00571">
    <property type="entry name" value="CBS"/>
    <property type="match status" value="2"/>
</dbReference>
<organism evidence="7 8">
    <name type="scientific">Apatococcus fuscideae</name>
    <dbReference type="NCBI Taxonomy" id="2026836"/>
    <lineage>
        <taxon>Eukaryota</taxon>
        <taxon>Viridiplantae</taxon>
        <taxon>Chlorophyta</taxon>
        <taxon>core chlorophytes</taxon>
        <taxon>Trebouxiophyceae</taxon>
        <taxon>Chlorellales</taxon>
        <taxon>Chlorellaceae</taxon>
        <taxon>Apatococcus</taxon>
    </lineage>
</organism>
<comment type="similarity">
    <text evidence="1">Belongs to the 5'-AMP-activated protein kinase gamma subunit family.</text>
</comment>
<dbReference type="EMBL" id="JALJOV010000072">
    <property type="protein sequence ID" value="KAK9867655.1"/>
    <property type="molecule type" value="Genomic_DNA"/>
</dbReference>
<dbReference type="SUPFAM" id="SSF81296">
    <property type="entry name" value="E set domains"/>
    <property type="match status" value="1"/>
</dbReference>
<dbReference type="Gene3D" id="3.10.580.10">
    <property type="entry name" value="CBS-domain"/>
    <property type="match status" value="2"/>
</dbReference>
<dbReference type="InterPro" id="IPR032640">
    <property type="entry name" value="AMPK1_CBM"/>
</dbReference>
<dbReference type="SUPFAM" id="SSF54631">
    <property type="entry name" value="CBS-domain pair"/>
    <property type="match status" value="2"/>
</dbReference>
<gene>
    <name evidence="7" type="ORF">WJX84_008764</name>
</gene>
<reference evidence="7 8" key="1">
    <citation type="journal article" date="2024" name="Nat. Commun.">
        <title>Phylogenomics reveals the evolutionary origins of lichenization in chlorophyte algae.</title>
        <authorList>
            <person name="Puginier C."/>
            <person name="Libourel C."/>
            <person name="Otte J."/>
            <person name="Skaloud P."/>
            <person name="Haon M."/>
            <person name="Grisel S."/>
            <person name="Petersen M."/>
            <person name="Berrin J.G."/>
            <person name="Delaux P.M."/>
            <person name="Dal Grande F."/>
            <person name="Keller J."/>
        </authorList>
    </citation>
    <scope>NUCLEOTIDE SEQUENCE [LARGE SCALE GENOMIC DNA]</scope>
    <source>
        <strain evidence="7 8">SAG 2523</strain>
    </source>
</reference>
<dbReference type="PANTHER" id="PTHR13780">
    <property type="entry name" value="AMP-ACTIVATED PROTEIN KINASE, GAMMA REGULATORY SUBUNIT"/>
    <property type="match status" value="1"/>
</dbReference>
<keyword evidence="2" id="KW-0677">Repeat</keyword>
<evidence type="ECO:0000256" key="3">
    <source>
        <dbReference type="ARBA" id="ARBA00023122"/>
    </source>
</evidence>
<sequence length="617" mass="66382">MAFFVPTKFTWRFGGQAVHLCGSFTRWVETVPMAAESSPGVFSAIVHLPPGYHQYKFIVDGDWRHDEAQPFMPDPLGNVNNWLFVRRPDGMSSPNLAHSQPQLQQLAQQQAAQLLSAAPGPHPRSPSPSHLDPLSIPQSQGTAAHNHGQSIPHVRKRSHEDAGPSESGATSPHGLPPGRRSDDAPQRAASQLSEDVSVPRRASSSGHVADVDMTNADSIGSSAESAGALGALTPMSAGGAGDEPGYTRKKIREFLCIHTAYELIPESGKIIMLDADLPMRQGFHALHEQGIASAPLWDAETGAICGMLSPSDFIHTLRALRSNISGGGTTLSEAEMDRHSIRALREAAAAEGRMPKRVVFVRPTDSLAVVVEVLFHNGCYMAPVLSCEAAGPGEVCGVLHTATISNVLATLMRHFRASLNSLPLLGQPLGALPIGSWSPHCSTVQREQAAGLSPQGEERRDRRKVLPLQTVRMNTLLTTALGLLLEEGISCLPVVDEDGALLDMYARSDITMLARGNSYQRLQVEDMTVGTALSLAAHSPSNNRAWHAPTHAALHQAEGMPATRVPRLQLCTARDSLRQAMERLSVPGVRRLFVVEPSTRRVEGIVSLSDVAAYLFL</sequence>
<evidence type="ECO:0000256" key="5">
    <source>
        <dbReference type="SAM" id="MobiDB-lite"/>
    </source>
</evidence>
<evidence type="ECO:0000256" key="2">
    <source>
        <dbReference type="ARBA" id="ARBA00022737"/>
    </source>
</evidence>
<evidence type="ECO:0000259" key="6">
    <source>
        <dbReference type="PROSITE" id="PS51371"/>
    </source>
</evidence>
<feature type="domain" description="CBS" evidence="6">
    <location>
        <begin position="462"/>
        <end position="522"/>
    </location>
</feature>
<evidence type="ECO:0000256" key="1">
    <source>
        <dbReference type="ARBA" id="ARBA00006750"/>
    </source>
</evidence>
<dbReference type="InterPro" id="IPR013783">
    <property type="entry name" value="Ig-like_fold"/>
</dbReference>
<keyword evidence="8" id="KW-1185">Reference proteome</keyword>
<feature type="compositionally biased region" description="Polar residues" evidence="5">
    <location>
        <begin position="138"/>
        <end position="149"/>
    </location>
</feature>
<proteinExistence type="inferred from homology"/>
<feature type="domain" description="CBS" evidence="6">
    <location>
        <begin position="354"/>
        <end position="418"/>
    </location>
</feature>
<dbReference type="InterPro" id="IPR000644">
    <property type="entry name" value="CBS_dom"/>
</dbReference>
<feature type="domain" description="CBS" evidence="6">
    <location>
        <begin position="562"/>
        <end position="617"/>
    </location>
</feature>
<evidence type="ECO:0000313" key="7">
    <source>
        <dbReference type="EMBL" id="KAK9867655.1"/>
    </source>
</evidence>
<dbReference type="PROSITE" id="PS51371">
    <property type="entry name" value="CBS"/>
    <property type="match status" value="4"/>
</dbReference>
<dbReference type="AlphaFoldDB" id="A0AAW1TDL1"/>
<dbReference type="InterPro" id="IPR014756">
    <property type="entry name" value="Ig_E-set"/>
</dbReference>
<feature type="compositionally biased region" description="Low complexity" evidence="5">
    <location>
        <begin position="96"/>
        <end position="119"/>
    </location>
</feature>
<feature type="compositionally biased region" description="Low complexity" evidence="5">
    <location>
        <begin position="127"/>
        <end position="137"/>
    </location>
</feature>